<dbReference type="PROSITE" id="PS51257">
    <property type="entry name" value="PROKAR_LIPOPROTEIN"/>
    <property type="match status" value="1"/>
</dbReference>
<comment type="caution">
    <text evidence="3">The sequence shown here is derived from an EMBL/GenBank/DDBJ whole genome shotgun (WGS) entry which is preliminary data.</text>
</comment>
<gene>
    <name evidence="3" type="ORF">P9H32_11055</name>
</gene>
<accession>A0ABU5MYJ6</accession>
<feature type="chain" id="PRO_5047180551" description="Lipoprotein" evidence="2">
    <location>
        <begin position="21"/>
        <end position="141"/>
    </location>
</feature>
<keyword evidence="2" id="KW-0732">Signal</keyword>
<feature type="region of interest" description="Disordered" evidence="1">
    <location>
        <begin position="116"/>
        <end position="141"/>
    </location>
</feature>
<keyword evidence="4" id="KW-1185">Reference proteome</keyword>
<organism evidence="3 4">
    <name type="scientific">Pontiella agarivorans</name>
    <dbReference type="NCBI Taxonomy" id="3038953"/>
    <lineage>
        <taxon>Bacteria</taxon>
        <taxon>Pseudomonadati</taxon>
        <taxon>Kiritimatiellota</taxon>
        <taxon>Kiritimatiellia</taxon>
        <taxon>Kiritimatiellales</taxon>
        <taxon>Pontiellaceae</taxon>
        <taxon>Pontiella</taxon>
    </lineage>
</organism>
<evidence type="ECO:0000256" key="1">
    <source>
        <dbReference type="SAM" id="MobiDB-lite"/>
    </source>
</evidence>
<dbReference type="Proteomes" id="UP001290861">
    <property type="component" value="Unassembled WGS sequence"/>
</dbReference>
<name>A0ABU5MYJ6_9BACT</name>
<protein>
    <recommendedName>
        <fullName evidence="5">Lipoprotein</fullName>
    </recommendedName>
</protein>
<sequence length="141" mass="14823">MKLLAKVFCSVALVSLFAGCASNDSVYIPKVPTGVKQALMDYEKLPDNKVFILAVDPGGDFAYAFEGGQATLKDAAKVAVEKVEAACEANNVLSRPYVYALNDKVVWADTIAAAGKAPAEKTEKAASGQDASDDNAEAENM</sequence>
<dbReference type="RefSeq" id="WP_322608949.1">
    <property type="nucleotide sequence ID" value="NZ_JARVCO010000010.1"/>
</dbReference>
<dbReference type="EMBL" id="JARVCO010000010">
    <property type="protein sequence ID" value="MDZ8119161.1"/>
    <property type="molecule type" value="Genomic_DNA"/>
</dbReference>
<reference evidence="3 4" key="1">
    <citation type="journal article" date="2024" name="Appl. Environ. Microbiol.">
        <title>Pontiella agarivorans sp. nov., a novel marine anaerobic bacterium capable of degrading macroalgal polysaccharides and fixing nitrogen.</title>
        <authorList>
            <person name="Liu N."/>
            <person name="Kivenson V."/>
            <person name="Peng X."/>
            <person name="Cui Z."/>
            <person name="Lankiewicz T.S."/>
            <person name="Gosselin K.M."/>
            <person name="English C.J."/>
            <person name="Blair E.M."/>
            <person name="O'Malley M.A."/>
            <person name="Valentine D.L."/>
        </authorList>
    </citation>
    <scope>NUCLEOTIDE SEQUENCE [LARGE SCALE GENOMIC DNA]</scope>
    <source>
        <strain evidence="3 4">NLcol2</strain>
    </source>
</reference>
<proteinExistence type="predicted"/>
<evidence type="ECO:0000313" key="4">
    <source>
        <dbReference type="Proteomes" id="UP001290861"/>
    </source>
</evidence>
<evidence type="ECO:0000256" key="2">
    <source>
        <dbReference type="SAM" id="SignalP"/>
    </source>
</evidence>
<feature type="compositionally biased region" description="Acidic residues" evidence="1">
    <location>
        <begin position="131"/>
        <end position="141"/>
    </location>
</feature>
<evidence type="ECO:0008006" key="5">
    <source>
        <dbReference type="Google" id="ProtNLM"/>
    </source>
</evidence>
<feature type="signal peptide" evidence="2">
    <location>
        <begin position="1"/>
        <end position="20"/>
    </location>
</feature>
<evidence type="ECO:0000313" key="3">
    <source>
        <dbReference type="EMBL" id="MDZ8119161.1"/>
    </source>
</evidence>